<dbReference type="Proteomes" id="UP000274046">
    <property type="component" value="Unassembled WGS sequence"/>
</dbReference>
<proteinExistence type="predicted"/>
<comment type="caution">
    <text evidence="1">The sequence shown here is derived from an EMBL/GenBank/DDBJ whole genome shotgun (WGS) entry which is preliminary data.</text>
</comment>
<name>A0A3N0BQW2_9SPHI</name>
<protein>
    <recommendedName>
        <fullName evidence="3">Glycosyl transferase</fullName>
    </recommendedName>
</protein>
<evidence type="ECO:0000313" key="1">
    <source>
        <dbReference type="EMBL" id="RNL51443.1"/>
    </source>
</evidence>
<evidence type="ECO:0008006" key="3">
    <source>
        <dbReference type="Google" id="ProtNLM"/>
    </source>
</evidence>
<accession>A0A3N0BQW2</accession>
<evidence type="ECO:0000313" key="2">
    <source>
        <dbReference type="Proteomes" id="UP000274046"/>
    </source>
</evidence>
<sequence>MFKTKKTNVAILVHACDRYEFLFQGFDYFFSAHWDFKIPGNYYFATEALDVKINGFENIKSGNGAWADRLAFLLKNEIEEDYILYFQEDMWLSKPVNRKFFTELFDQAIQNDWKHVKLHSSDVYKTKPTDNFIEGFNVSELDNRKSDFLMSHQVTLWKKDYLLAQLYKNEHPWRNERRATKRLKKLNPQIFHIDYFSENGSAEINVNNQPVKRSEYHAVSFNSTLNFNVLEYIKLLNKGKAAQKKYATELQDHYDNDLTHDGKPKAKKEDVFKKFKNWFTKKKG</sequence>
<organism evidence="1 2">
    <name type="scientific">Pedobacter jejuensis</name>
    <dbReference type="NCBI Taxonomy" id="1268550"/>
    <lineage>
        <taxon>Bacteria</taxon>
        <taxon>Pseudomonadati</taxon>
        <taxon>Bacteroidota</taxon>
        <taxon>Sphingobacteriia</taxon>
        <taxon>Sphingobacteriales</taxon>
        <taxon>Sphingobacteriaceae</taxon>
        <taxon>Pedobacter</taxon>
    </lineage>
</organism>
<dbReference type="OrthoDB" id="8807075at2"/>
<dbReference type="RefSeq" id="WP_123206574.1">
    <property type="nucleotide sequence ID" value="NZ_RBEE01000041.1"/>
</dbReference>
<gene>
    <name evidence="1" type="ORF">D7004_14560</name>
</gene>
<keyword evidence="2" id="KW-1185">Reference proteome</keyword>
<dbReference type="EMBL" id="RBEE01000041">
    <property type="protein sequence ID" value="RNL51443.1"/>
    <property type="molecule type" value="Genomic_DNA"/>
</dbReference>
<reference evidence="1 2" key="1">
    <citation type="submission" date="2018-10" db="EMBL/GenBank/DDBJ databases">
        <title>Genome sequencing of Pedobacter jejuensis TNB23.</title>
        <authorList>
            <person name="Cho Y.-J."/>
            <person name="Cho A."/>
            <person name="Kim O.-S."/>
        </authorList>
    </citation>
    <scope>NUCLEOTIDE SEQUENCE [LARGE SCALE GENOMIC DNA]</scope>
    <source>
        <strain evidence="1 2">TNB23</strain>
    </source>
</reference>
<dbReference type="AlphaFoldDB" id="A0A3N0BQW2"/>